<dbReference type="PANTHER" id="PTHR10434">
    <property type="entry name" value="1-ACYL-SN-GLYCEROL-3-PHOSPHATE ACYLTRANSFERASE"/>
    <property type="match status" value="1"/>
</dbReference>
<dbReference type="GO" id="GO:0006654">
    <property type="term" value="P:phosphatidic acid biosynthetic process"/>
    <property type="evidence" value="ECO:0007669"/>
    <property type="project" value="TreeGrafter"/>
</dbReference>
<name>A0A1D3SQF1_PLAMA</name>
<protein>
    <submittedName>
        <fullName evidence="5">1-acyl-sn-glycerol-3-phosphate acyltransferase, putative</fullName>
    </submittedName>
</protein>
<dbReference type="AlphaFoldDB" id="A0A1D3SQF1"/>
<keyword evidence="6" id="KW-1185">Reference proteome</keyword>
<evidence type="ECO:0000313" key="6">
    <source>
        <dbReference type="Proteomes" id="UP000219813"/>
    </source>
</evidence>
<dbReference type="CDD" id="cd07989">
    <property type="entry name" value="LPLAT_AGPAT-like"/>
    <property type="match status" value="1"/>
</dbReference>
<evidence type="ECO:0000259" key="4">
    <source>
        <dbReference type="SMART" id="SM00563"/>
    </source>
</evidence>
<keyword evidence="3" id="KW-0812">Transmembrane</keyword>
<dbReference type="GO" id="GO:0003841">
    <property type="term" value="F:1-acylglycerol-3-phosphate O-acyltransferase activity"/>
    <property type="evidence" value="ECO:0007669"/>
    <property type="project" value="TreeGrafter"/>
</dbReference>
<dbReference type="PANTHER" id="PTHR10434:SF11">
    <property type="entry name" value="1-ACYL-SN-GLYCEROL-3-PHOSPHATE ACYLTRANSFERASE"/>
    <property type="match status" value="1"/>
</dbReference>
<keyword evidence="3" id="KW-0472">Membrane</keyword>
<dbReference type="SMART" id="SM00563">
    <property type="entry name" value="PlsC"/>
    <property type="match status" value="1"/>
</dbReference>
<evidence type="ECO:0000256" key="3">
    <source>
        <dbReference type="SAM" id="Phobius"/>
    </source>
</evidence>
<feature type="transmembrane region" description="Helical" evidence="3">
    <location>
        <begin position="59"/>
        <end position="79"/>
    </location>
</feature>
<keyword evidence="3" id="KW-1133">Transmembrane helix</keyword>
<feature type="domain" description="Phospholipid/glycerol acyltransferase" evidence="4">
    <location>
        <begin position="96"/>
        <end position="219"/>
    </location>
</feature>
<dbReference type="OrthoDB" id="417078at2759"/>
<accession>A0A1D3SQF1</accession>
<organism evidence="5 6">
    <name type="scientific">Plasmodium malariae</name>
    <dbReference type="NCBI Taxonomy" id="5858"/>
    <lineage>
        <taxon>Eukaryota</taxon>
        <taxon>Sar</taxon>
        <taxon>Alveolata</taxon>
        <taxon>Apicomplexa</taxon>
        <taxon>Aconoidasida</taxon>
        <taxon>Haemosporida</taxon>
        <taxon>Plasmodiidae</taxon>
        <taxon>Plasmodium</taxon>
        <taxon>Plasmodium (Plasmodium)</taxon>
    </lineage>
</organism>
<reference evidence="5 6" key="1">
    <citation type="submission" date="2016-06" db="EMBL/GenBank/DDBJ databases">
        <authorList>
            <consortium name="Pathogen Informatics"/>
        </authorList>
    </citation>
    <scope>NUCLEOTIDE SEQUENCE [LARGE SCALE GENOMIC DNA]</scope>
</reference>
<evidence type="ECO:0000313" key="5">
    <source>
        <dbReference type="EMBL" id="SCO94129.1"/>
    </source>
</evidence>
<dbReference type="VEuPathDB" id="PlasmoDB:PmUG01_12072700"/>
<sequence length="291" mass="33417">MEGSRNKGDRTSNIFIRLLVNTYFAIEVVIFVIISLVSQIICCFLFFPVLICSRKARLIIFGYCLRFCMYLIIVLNPFWRIKIIRKPNKGYRPTKTLLFFNHLSSLDPWIVNAGTIIWNVKFVFKSSLFKVPFGGQALYLAGDIPVYFTKGKGGWEVRQGGVEDIMKTCKEYQDLNISIVVFPEGTRSLSGQLQFFKSGFFRYAIENNCEILPCALHGTDNIWPVKSKTVDIGTVYLSFGEPFYPSENMTVDELKEKTRNAIFDLIKDFPDYDPERDNLSTELTRARGHGI</sequence>
<dbReference type="EMBL" id="LT594633">
    <property type="protein sequence ID" value="SCO94129.1"/>
    <property type="molecule type" value="Genomic_DNA"/>
</dbReference>
<dbReference type="InterPro" id="IPR002123">
    <property type="entry name" value="Plipid/glycerol_acylTrfase"/>
</dbReference>
<proteinExistence type="predicted"/>
<evidence type="ECO:0000256" key="1">
    <source>
        <dbReference type="ARBA" id="ARBA00022679"/>
    </source>
</evidence>
<feature type="transmembrane region" description="Helical" evidence="3">
    <location>
        <begin position="20"/>
        <end position="47"/>
    </location>
</feature>
<keyword evidence="2 5" id="KW-0012">Acyltransferase</keyword>
<dbReference type="GeneID" id="39870715"/>
<dbReference type="GO" id="GO:0005783">
    <property type="term" value="C:endoplasmic reticulum"/>
    <property type="evidence" value="ECO:0007669"/>
    <property type="project" value="TreeGrafter"/>
</dbReference>
<dbReference type="Pfam" id="PF01553">
    <property type="entry name" value="Acyltransferase"/>
    <property type="match status" value="1"/>
</dbReference>
<dbReference type="OMA" id="FYPTPGM"/>
<evidence type="ECO:0000256" key="2">
    <source>
        <dbReference type="ARBA" id="ARBA00023315"/>
    </source>
</evidence>
<keyword evidence="1 5" id="KW-0808">Transferase</keyword>
<gene>
    <name evidence="5" type="primary">PmUG01_12072700</name>
    <name evidence="5" type="ORF">PMUG01_12072700</name>
</gene>
<dbReference type="SUPFAM" id="SSF69593">
    <property type="entry name" value="Glycerol-3-phosphate (1)-acyltransferase"/>
    <property type="match status" value="1"/>
</dbReference>
<dbReference type="Proteomes" id="UP000219813">
    <property type="component" value="Chromosome 12"/>
</dbReference>
<dbReference type="KEGG" id="pmal:PMUG01_12072700"/>
<dbReference type="RefSeq" id="XP_028863405.1">
    <property type="nucleotide sequence ID" value="XM_029006969.1"/>
</dbReference>